<dbReference type="GO" id="GO:0031012">
    <property type="term" value="C:extracellular matrix"/>
    <property type="evidence" value="ECO:0007669"/>
    <property type="project" value="TreeGrafter"/>
</dbReference>
<evidence type="ECO:0008006" key="7">
    <source>
        <dbReference type="Google" id="ProtNLM"/>
    </source>
</evidence>
<keyword evidence="6" id="KW-1185">Reference proteome</keyword>
<dbReference type="InterPro" id="IPR001611">
    <property type="entry name" value="Leu-rich_rpt"/>
</dbReference>
<dbReference type="EMBL" id="UYYB01101110">
    <property type="protein sequence ID" value="VDM78139.1"/>
    <property type="molecule type" value="Genomic_DNA"/>
</dbReference>
<feature type="chain" id="PRO_5017923627" description="LRRNT domain-containing protein" evidence="4">
    <location>
        <begin position="18"/>
        <end position="602"/>
    </location>
</feature>
<dbReference type="GO" id="GO:0005615">
    <property type="term" value="C:extracellular space"/>
    <property type="evidence" value="ECO:0007669"/>
    <property type="project" value="TreeGrafter"/>
</dbReference>
<evidence type="ECO:0000256" key="4">
    <source>
        <dbReference type="SAM" id="SignalP"/>
    </source>
</evidence>
<feature type="non-terminal residue" evidence="5">
    <location>
        <position position="602"/>
    </location>
</feature>
<organism evidence="5 6">
    <name type="scientific">Strongylus vulgaris</name>
    <name type="common">Blood worm</name>
    <dbReference type="NCBI Taxonomy" id="40348"/>
    <lineage>
        <taxon>Eukaryota</taxon>
        <taxon>Metazoa</taxon>
        <taxon>Ecdysozoa</taxon>
        <taxon>Nematoda</taxon>
        <taxon>Chromadorea</taxon>
        <taxon>Rhabditida</taxon>
        <taxon>Rhabditina</taxon>
        <taxon>Rhabditomorpha</taxon>
        <taxon>Strongyloidea</taxon>
        <taxon>Strongylidae</taxon>
        <taxon>Strongylus</taxon>
    </lineage>
</organism>
<dbReference type="SMART" id="SM00369">
    <property type="entry name" value="LRR_TYP"/>
    <property type="match status" value="6"/>
</dbReference>
<dbReference type="AlphaFoldDB" id="A0A3P7JDN5"/>
<keyword evidence="2 4" id="KW-0732">Signal</keyword>
<keyword evidence="1" id="KW-0433">Leucine-rich repeat</keyword>
<evidence type="ECO:0000313" key="6">
    <source>
        <dbReference type="Proteomes" id="UP000270094"/>
    </source>
</evidence>
<dbReference type="Gene3D" id="3.80.10.10">
    <property type="entry name" value="Ribonuclease Inhibitor"/>
    <property type="match status" value="3"/>
</dbReference>
<dbReference type="PANTHER" id="PTHR24373">
    <property type="entry name" value="SLIT RELATED LEUCINE-RICH REPEAT NEURONAL PROTEIN"/>
    <property type="match status" value="1"/>
</dbReference>
<evidence type="ECO:0000256" key="2">
    <source>
        <dbReference type="ARBA" id="ARBA00022729"/>
    </source>
</evidence>
<proteinExistence type="predicted"/>
<keyword evidence="3" id="KW-0677">Repeat</keyword>
<sequence length="602" mass="67268">MRVIFAGIFLLISANHGYPSCPPRCQCYEDPDSRSQSMHLICKWDECFFLWLLAHGMTITGCSETCRCSRNRHRISLKSSRMLNKPPISSAVAHSLVLNKLSRKWRGKPPANSFNGDVEGLVDGSSAVAHSLVLNKLPRKWRGKPPAKSFNGDVEGLVDGLLRGQFAPKGLDCTAASLLSNVLLLQANLLNTTNLDSLTRPELVRTLTIRCSHFSKKKSVPLAGLFRGLRNLDRLEIDRCILASLPGALFSGLHQLYSLIIKNAKLPAIPNELFAHTPNLMTLDMTGNELRIEPYSLKSLGNLIHLDLSNNSINFLANTLISLTKLKVLTMDNNKLTNIDFRRLPEDLTDLSLRHNFITTIHYVPQSARNLRRIDLSGNLLDFLSGSSSVNMLPAGLKQADLSNNRIAYIQEGALSHMDKLALLDLNLNLSTFYCYLPFLRGNQLTELKEGSLAGPKTRLRLFLENNPFQCHCGLRWLLHAKDKVVSGSATAYLFIQSRLGYVPVDQHLTLDYFQTSPVVLDLPTLTCSLLLDENERLNLTTADHLNQLICRYESLCLGSCNCCDEVLCPCRSECPQECECYRSSNMERTRNAQNILVCGKL</sequence>
<dbReference type="PANTHER" id="PTHR24373:SF398">
    <property type="entry name" value="LEUCINE-RICH REPEAT-CONTAINING G-PROTEIN COUPLED RECEPTOR 6"/>
    <property type="match status" value="1"/>
</dbReference>
<feature type="signal peptide" evidence="4">
    <location>
        <begin position="1"/>
        <end position="17"/>
    </location>
</feature>
<reference evidence="5 6" key="1">
    <citation type="submission" date="2018-11" db="EMBL/GenBank/DDBJ databases">
        <authorList>
            <consortium name="Pathogen Informatics"/>
        </authorList>
    </citation>
    <scope>NUCLEOTIDE SEQUENCE [LARGE SCALE GENOMIC DNA]</scope>
</reference>
<dbReference type="InterPro" id="IPR003591">
    <property type="entry name" value="Leu-rich_rpt_typical-subtyp"/>
</dbReference>
<gene>
    <name evidence="5" type="ORF">SVUK_LOCUS13137</name>
</gene>
<dbReference type="InterPro" id="IPR050328">
    <property type="entry name" value="Dev_Immune_Receptor"/>
</dbReference>
<protein>
    <recommendedName>
        <fullName evidence="7">LRRNT domain-containing protein</fullName>
    </recommendedName>
</protein>
<dbReference type="PROSITE" id="PS51450">
    <property type="entry name" value="LRR"/>
    <property type="match status" value="1"/>
</dbReference>
<evidence type="ECO:0000313" key="5">
    <source>
        <dbReference type="EMBL" id="VDM78139.1"/>
    </source>
</evidence>
<dbReference type="Pfam" id="PF13855">
    <property type="entry name" value="LRR_8"/>
    <property type="match status" value="2"/>
</dbReference>
<evidence type="ECO:0000256" key="3">
    <source>
        <dbReference type="ARBA" id="ARBA00022737"/>
    </source>
</evidence>
<dbReference type="InterPro" id="IPR032675">
    <property type="entry name" value="LRR_dom_sf"/>
</dbReference>
<dbReference type="Proteomes" id="UP000270094">
    <property type="component" value="Unassembled WGS sequence"/>
</dbReference>
<accession>A0A3P7JDN5</accession>
<dbReference type="SUPFAM" id="SSF52058">
    <property type="entry name" value="L domain-like"/>
    <property type="match status" value="1"/>
</dbReference>
<name>A0A3P7JDN5_STRVU</name>
<dbReference type="OrthoDB" id="17912at2759"/>
<evidence type="ECO:0000256" key="1">
    <source>
        <dbReference type="ARBA" id="ARBA00022614"/>
    </source>
</evidence>